<evidence type="ECO:0000256" key="7">
    <source>
        <dbReference type="SAM" id="MobiDB-lite"/>
    </source>
</evidence>
<proteinExistence type="predicted"/>
<feature type="region of interest" description="Disordered" evidence="7">
    <location>
        <begin position="177"/>
        <end position="204"/>
    </location>
</feature>
<comment type="caution">
    <text evidence="9">The sequence shown here is derived from an EMBL/GenBank/DDBJ whole genome shotgun (WGS) entry which is preliminary data.</text>
</comment>
<organism evidence="9 10">
    <name type="scientific">Thamnidium elegans</name>
    <dbReference type="NCBI Taxonomy" id="101142"/>
    <lineage>
        <taxon>Eukaryota</taxon>
        <taxon>Fungi</taxon>
        <taxon>Fungi incertae sedis</taxon>
        <taxon>Mucoromycota</taxon>
        <taxon>Mucoromycotina</taxon>
        <taxon>Mucoromycetes</taxon>
        <taxon>Mucorales</taxon>
        <taxon>Mucorineae</taxon>
        <taxon>Mucoraceae</taxon>
        <taxon>Thamnidium</taxon>
    </lineage>
</organism>
<feature type="domain" description="GATA-type" evidence="8">
    <location>
        <begin position="136"/>
        <end position="186"/>
    </location>
</feature>
<keyword evidence="4" id="KW-0862">Zinc</keyword>
<dbReference type="InterPro" id="IPR039355">
    <property type="entry name" value="Transcription_factor_GATA"/>
</dbReference>
<accession>A0A8H7SIJ9</accession>
<feature type="region of interest" description="Disordered" evidence="7">
    <location>
        <begin position="31"/>
        <end position="50"/>
    </location>
</feature>
<dbReference type="Proteomes" id="UP000613177">
    <property type="component" value="Unassembled WGS sequence"/>
</dbReference>
<evidence type="ECO:0000256" key="6">
    <source>
        <dbReference type="PROSITE-ProRule" id="PRU00094"/>
    </source>
</evidence>
<dbReference type="SMART" id="SM00401">
    <property type="entry name" value="ZnF_GATA"/>
    <property type="match status" value="2"/>
</dbReference>
<dbReference type="AlphaFoldDB" id="A0A8H7SIJ9"/>
<keyword evidence="3 6" id="KW-0863">Zinc-finger</keyword>
<dbReference type="PROSITE" id="PS50114">
    <property type="entry name" value="GATA_ZN_FINGER_2"/>
    <property type="match status" value="2"/>
</dbReference>
<dbReference type="GO" id="GO:0045944">
    <property type="term" value="P:positive regulation of transcription by RNA polymerase II"/>
    <property type="evidence" value="ECO:0007669"/>
    <property type="project" value="TreeGrafter"/>
</dbReference>
<gene>
    <name evidence="9" type="ORF">INT48_007267</name>
</gene>
<feature type="compositionally biased region" description="Low complexity" evidence="7">
    <location>
        <begin position="189"/>
        <end position="203"/>
    </location>
</feature>
<dbReference type="PRINTS" id="PR00619">
    <property type="entry name" value="GATAZNFINGER"/>
</dbReference>
<evidence type="ECO:0000256" key="3">
    <source>
        <dbReference type="ARBA" id="ARBA00022771"/>
    </source>
</evidence>
<evidence type="ECO:0000256" key="5">
    <source>
        <dbReference type="ARBA" id="ARBA00023242"/>
    </source>
</evidence>
<evidence type="ECO:0000313" key="9">
    <source>
        <dbReference type="EMBL" id="KAG2230425.1"/>
    </source>
</evidence>
<dbReference type="SUPFAM" id="SSF57716">
    <property type="entry name" value="Glucocorticoid receptor-like (DNA-binding domain)"/>
    <property type="match status" value="2"/>
</dbReference>
<feature type="compositionally biased region" description="Low complexity" evidence="7">
    <location>
        <begin position="34"/>
        <end position="45"/>
    </location>
</feature>
<keyword evidence="5" id="KW-0539">Nucleus</keyword>
<dbReference type="PROSITE" id="PS00344">
    <property type="entry name" value="GATA_ZN_FINGER_1"/>
    <property type="match status" value="1"/>
</dbReference>
<evidence type="ECO:0000256" key="1">
    <source>
        <dbReference type="ARBA" id="ARBA00004123"/>
    </source>
</evidence>
<dbReference type="OrthoDB" id="515401at2759"/>
<evidence type="ECO:0000256" key="4">
    <source>
        <dbReference type="ARBA" id="ARBA00022833"/>
    </source>
</evidence>
<sequence>MTEQDDYLLLSSDIFGKDHLLSNFLQDSQPVMESSFPSPASSTDSLDSPVMNPNLSSIDPTVLQNLPMSVLQSLAAMYQQTDLNNGLENNSFEQFVKFEEDNSISPSNEIITTTATTPTTTTAINKPKAYRPPRQLECHNCHVTKTPLWRRTPDRAHSLCNACGLYYKQYGTHRPLHVRQKQQTSKQVSPSTTPATTSPISSPVNNLSPACVSADNSHLLRPLVTQDHQCSSCHQSNTPLWRNSENGKSLCNACGIYQQQQQSPLKRRRESEQDGLVIDDRMTKVANMNADTPALFPAAPVLPPSPPSVAVQSKEWAEIDDTRFKTLLSRMNAQQMHGFLGMLERRCSILRSILIPQQE</sequence>
<dbReference type="Pfam" id="PF00320">
    <property type="entry name" value="GATA"/>
    <property type="match status" value="2"/>
</dbReference>
<reference evidence="9" key="1">
    <citation type="submission" date="2021-01" db="EMBL/GenBank/DDBJ databases">
        <title>Metabolic potential, ecology and presence of endohyphal bacteria is reflected in genomic diversity of Mucoromycotina.</title>
        <authorList>
            <person name="Muszewska A."/>
            <person name="Okrasinska A."/>
            <person name="Steczkiewicz K."/>
            <person name="Drgas O."/>
            <person name="Orlowska M."/>
            <person name="Perlinska-Lenart U."/>
            <person name="Aleksandrzak-Piekarczyk T."/>
            <person name="Szatraj K."/>
            <person name="Zielenkiewicz U."/>
            <person name="Pilsyk S."/>
            <person name="Malc E."/>
            <person name="Mieczkowski P."/>
            <person name="Kruszewska J.S."/>
            <person name="Biernat P."/>
            <person name="Pawlowska J."/>
        </authorList>
    </citation>
    <scope>NUCLEOTIDE SEQUENCE</scope>
    <source>
        <strain evidence="9">WA0000018081</strain>
    </source>
</reference>
<protein>
    <recommendedName>
        <fullName evidence="8">GATA-type domain-containing protein</fullName>
    </recommendedName>
</protein>
<dbReference type="EMBL" id="JAEPRE010000203">
    <property type="protein sequence ID" value="KAG2230425.1"/>
    <property type="molecule type" value="Genomic_DNA"/>
</dbReference>
<evidence type="ECO:0000313" key="10">
    <source>
        <dbReference type="Proteomes" id="UP000613177"/>
    </source>
</evidence>
<dbReference type="CDD" id="cd00202">
    <property type="entry name" value="ZnF_GATA"/>
    <property type="match status" value="2"/>
</dbReference>
<feature type="domain" description="GATA-type" evidence="8">
    <location>
        <begin position="224"/>
        <end position="281"/>
    </location>
</feature>
<dbReference type="InterPro" id="IPR013088">
    <property type="entry name" value="Znf_NHR/GATA"/>
</dbReference>
<dbReference type="InterPro" id="IPR000679">
    <property type="entry name" value="Znf_GATA"/>
</dbReference>
<dbReference type="GO" id="GO:0000978">
    <property type="term" value="F:RNA polymerase II cis-regulatory region sequence-specific DNA binding"/>
    <property type="evidence" value="ECO:0007669"/>
    <property type="project" value="TreeGrafter"/>
</dbReference>
<dbReference type="Gene3D" id="3.30.50.10">
    <property type="entry name" value="Erythroid Transcription Factor GATA-1, subunit A"/>
    <property type="match status" value="2"/>
</dbReference>
<dbReference type="PANTHER" id="PTHR10071">
    <property type="entry name" value="TRANSCRIPTION FACTOR GATA FAMILY MEMBER"/>
    <property type="match status" value="1"/>
</dbReference>
<comment type="subcellular location">
    <subcellularLocation>
        <location evidence="1">Nucleus</location>
    </subcellularLocation>
</comment>
<name>A0A8H7SIJ9_9FUNG</name>
<evidence type="ECO:0000259" key="8">
    <source>
        <dbReference type="PROSITE" id="PS50114"/>
    </source>
</evidence>
<dbReference type="GO" id="GO:0000122">
    <property type="term" value="P:negative regulation of transcription by RNA polymerase II"/>
    <property type="evidence" value="ECO:0007669"/>
    <property type="project" value="TreeGrafter"/>
</dbReference>
<keyword evidence="10" id="KW-1185">Reference proteome</keyword>
<evidence type="ECO:0000256" key="2">
    <source>
        <dbReference type="ARBA" id="ARBA00022723"/>
    </source>
</evidence>
<keyword evidence="2" id="KW-0479">Metal-binding</keyword>
<dbReference type="GO" id="GO:0005634">
    <property type="term" value="C:nucleus"/>
    <property type="evidence" value="ECO:0007669"/>
    <property type="project" value="UniProtKB-SubCell"/>
</dbReference>
<dbReference type="GO" id="GO:0000981">
    <property type="term" value="F:DNA-binding transcription factor activity, RNA polymerase II-specific"/>
    <property type="evidence" value="ECO:0007669"/>
    <property type="project" value="TreeGrafter"/>
</dbReference>
<dbReference type="GO" id="GO:0008270">
    <property type="term" value="F:zinc ion binding"/>
    <property type="evidence" value="ECO:0007669"/>
    <property type="project" value="UniProtKB-KW"/>
</dbReference>
<dbReference type="PANTHER" id="PTHR10071:SF281">
    <property type="entry name" value="BOX A-BINDING FACTOR-RELATED"/>
    <property type="match status" value="1"/>
</dbReference>